<dbReference type="Proteomes" id="UP000184171">
    <property type="component" value="Unassembled WGS sequence"/>
</dbReference>
<reference evidence="2 3" key="1">
    <citation type="submission" date="2016-11" db="EMBL/GenBank/DDBJ databases">
        <authorList>
            <person name="Jaros S."/>
            <person name="Januszkiewicz K."/>
            <person name="Wedrychowicz H."/>
        </authorList>
    </citation>
    <scope>NUCLEOTIDE SEQUENCE [LARGE SCALE GENOMIC DNA]</scope>
    <source>
        <strain evidence="2 3">DSM 5091</strain>
    </source>
</reference>
<evidence type="ECO:0000256" key="1">
    <source>
        <dbReference type="SAM" id="SignalP"/>
    </source>
</evidence>
<organism evidence="2 3">
    <name type="scientific">Malonomonas rubra DSM 5091</name>
    <dbReference type="NCBI Taxonomy" id="1122189"/>
    <lineage>
        <taxon>Bacteria</taxon>
        <taxon>Pseudomonadati</taxon>
        <taxon>Thermodesulfobacteriota</taxon>
        <taxon>Desulfuromonadia</taxon>
        <taxon>Desulfuromonadales</taxon>
        <taxon>Geopsychrobacteraceae</taxon>
        <taxon>Malonomonas</taxon>
    </lineage>
</organism>
<dbReference type="RefSeq" id="WP_072908692.1">
    <property type="nucleotide sequence ID" value="NZ_FQZT01000007.1"/>
</dbReference>
<feature type="signal peptide" evidence="1">
    <location>
        <begin position="1"/>
        <end position="21"/>
    </location>
</feature>
<dbReference type="EMBL" id="FQZT01000007">
    <property type="protein sequence ID" value="SHJ34143.1"/>
    <property type="molecule type" value="Genomic_DNA"/>
</dbReference>
<sequence>MKLKTAAILFATVFLAATAHAGKITSIPTPATGAAGFGGWNLDNVAINVNGTGSYYDEATGAYFFSPDSDLTYAGHVDDGDINNPVLMGYTLAKDWPVGEPAGIKIINDDAGVKAPKPSNCIIATSYRAEHFLDSDDPEQVICSSPFQSHKRYKLAMLPASVDGVGSESIDLVFNVEAEAGSREYQVFQKINNWTDQRLEGFTIEVGFGVGADFQSVDPANLANLNISVPSDIWSDGQLANFSAGLFGPLDKHTGSIGFFDPVQRAGFYIDEYVVGEQPLTSTLHATRTLGSDYAEVPAGAAIANQFGPWLPNTMLPYGIFFDDDGNPETDAELLAWYGYNPATEALGWMGGSQDSDGPFAAISDTEIEAMGANLSYTMGEIDDLVNVGLNYVVTIGDVTTFPGNTFTIRITPTADTSGIGAPTYVGEEPSPLLLFTSSDAQVLLDPKDSFIVGGLLTARVGDADLNLDPLVAEDVEVTISTDTGLSATLTLLEQGENRGVFAATLPEEFSAVPAGTVVTMSYDDVSEEVTKTSSSVAQDMDTPILSDVNFTEFTVVDTITDGRTRAITVAFKNDKDAEEAATGTLKVTGSDGSEFTSEFVDLAPNKKVKTKFRWTADLDQGAIVDWTAQLILTGGIVVDEAYATTTIEEKIPGKNR</sequence>
<name>A0A1M6IIE8_MALRU</name>
<feature type="chain" id="PRO_5013246214" evidence="1">
    <location>
        <begin position="22"/>
        <end position="657"/>
    </location>
</feature>
<evidence type="ECO:0000313" key="3">
    <source>
        <dbReference type="Proteomes" id="UP000184171"/>
    </source>
</evidence>
<dbReference type="OrthoDB" id="5398228at2"/>
<keyword evidence="3" id="KW-1185">Reference proteome</keyword>
<gene>
    <name evidence="2" type="ORF">SAMN02745165_02118</name>
</gene>
<dbReference type="AlphaFoldDB" id="A0A1M6IIE8"/>
<dbReference type="STRING" id="1122189.SAMN02745165_02118"/>
<keyword evidence="1" id="KW-0732">Signal</keyword>
<evidence type="ECO:0000313" key="2">
    <source>
        <dbReference type="EMBL" id="SHJ34143.1"/>
    </source>
</evidence>
<proteinExistence type="predicted"/>
<protein>
    <submittedName>
        <fullName evidence="2">Uncharacterized protein</fullName>
    </submittedName>
</protein>
<dbReference type="NCBIfam" id="NF033657">
    <property type="entry name" value="choice_anch_F"/>
    <property type="match status" value="1"/>
</dbReference>
<accession>A0A1M6IIE8</accession>